<dbReference type="SUPFAM" id="SSF51735">
    <property type="entry name" value="NAD(P)-binding Rossmann-fold domains"/>
    <property type="match status" value="1"/>
</dbReference>
<dbReference type="InterPro" id="IPR013154">
    <property type="entry name" value="ADH-like_N"/>
</dbReference>
<evidence type="ECO:0000259" key="5">
    <source>
        <dbReference type="SMART" id="SM00829"/>
    </source>
</evidence>
<dbReference type="InterPro" id="IPR011032">
    <property type="entry name" value="GroES-like_sf"/>
</dbReference>
<feature type="domain" description="Enoyl reductase (ER)" evidence="5">
    <location>
        <begin position="13"/>
        <end position="342"/>
    </location>
</feature>
<dbReference type="InterPro" id="IPR013149">
    <property type="entry name" value="ADH-like_C"/>
</dbReference>
<dbReference type="GO" id="GO:0008270">
    <property type="term" value="F:zinc ion binding"/>
    <property type="evidence" value="ECO:0007669"/>
    <property type="project" value="InterPro"/>
</dbReference>
<dbReference type="InterPro" id="IPR036291">
    <property type="entry name" value="NAD(P)-bd_dom_sf"/>
</dbReference>
<dbReference type="SUPFAM" id="SSF50129">
    <property type="entry name" value="GroES-like"/>
    <property type="match status" value="1"/>
</dbReference>
<name>A0A3E0D736_9GAMM</name>
<dbReference type="Gene3D" id="3.40.50.720">
    <property type="entry name" value="NAD(P)-binding Rossmann-like Domain"/>
    <property type="match status" value="1"/>
</dbReference>
<evidence type="ECO:0000256" key="2">
    <source>
        <dbReference type="ARBA" id="ARBA00022833"/>
    </source>
</evidence>
<comment type="caution">
    <text evidence="6">The sequence shown here is derived from an EMBL/GenBank/DDBJ whole genome shotgun (WGS) entry which is preliminary data.</text>
</comment>
<sequence>MELVNKMKAFQVANINDYALIDTQTPQAEPGEVLIKTSFAGICGSDLHIIHGQNPFVQFPRITGHEFSGVVTSVGDDVENIQQGDRVCVDPVISCGHCYPCRVGRVNVCANLQVFGVHRNGGFGEFTSVPASNVVVLPDNVTLEQAALVEPYSIATNVLSRMAPLPGDSLLVYGAGVIGLTIVQVAKAMGIERIVVTDIVEQRLENALALGATDTINSRQDNVEERIQEMMQGEGMPLIADAACIPALLPEILRIACPAGRVGLLGFNSVPSDLAQIEVIKKELTIVGSRLNNRRFPQVLDMIASGRLDPLALISHRISLNEISEGIQLMENHPELTRKVLVEMSE</sequence>
<dbReference type="Pfam" id="PF08240">
    <property type="entry name" value="ADH_N"/>
    <property type="match status" value="1"/>
</dbReference>
<keyword evidence="7" id="KW-1185">Reference proteome</keyword>
<dbReference type="Gene3D" id="3.90.180.10">
    <property type="entry name" value="Medium-chain alcohol dehydrogenases, catalytic domain"/>
    <property type="match status" value="1"/>
</dbReference>
<dbReference type="NCBIfam" id="NF007489">
    <property type="entry name" value="PRK10083.1"/>
    <property type="match status" value="1"/>
</dbReference>
<evidence type="ECO:0000256" key="1">
    <source>
        <dbReference type="ARBA" id="ARBA00022723"/>
    </source>
</evidence>
<evidence type="ECO:0000256" key="4">
    <source>
        <dbReference type="RuleBase" id="RU361277"/>
    </source>
</evidence>
<dbReference type="Pfam" id="PF00107">
    <property type="entry name" value="ADH_zinc_N"/>
    <property type="match status" value="1"/>
</dbReference>
<proteinExistence type="inferred from homology"/>
<dbReference type="InterPro" id="IPR002328">
    <property type="entry name" value="ADH_Zn_CS"/>
</dbReference>
<keyword evidence="1 4" id="KW-0479">Metal-binding</keyword>
<dbReference type="CDD" id="cd08261">
    <property type="entry name" value="Zn_ADH7"/>
    <property type="match status" value="1"/>
</dbReference>
<keyword evidence="2 4" id="KW-0862">Zinc</keyword>
<dbReference type="EMBL" id="QUNG01000022">
    <property type="protein sequence ID" value="REG78387.1"/>
    <property type="molecule type" value="Genomic_DNA"/>
</dbReference>
<dbReference type="Proteomes" id="UP000256542">
    <property type="component" value="Unassembled WGS sequence"/>
</dbReference>
<comment type="cofactor">
    <cofactor evidence="4">
        <name>Zn(2+)</name>
        <dbReference type="ChEBI" id="CHEBI:29105"/>
    </cofactor>
</comment>
<accession>A0A3E0D736</accession>
<dbReference type="PANTHER" id="PTHR43401:SF2">
    <property type="entry name" value="L-THREONINE 3-DEHYDROGENASE"/>
    <property type="match status" value="1"/>
</dbReference>
<dbReference type="SMART" id="SM00829">
    <property type="entry name" value="PKS_ER"/>
    <property type="match status" value="1"/>
</dbReference>
<evidence type="ECO:0000256" key="3">
    <source>
        <dbReference type="ARBA" id="ARBA00023002"/>
    </source>
</evidence>
<keyword evidence="3" id="KW-0560">Oxidoreductase</keyword>
<comment type="similarity">
    <text evidence="4">Belongs to the zinc-containing alcohol dehydrogenase family.</text>
</comment>
<dbReference type="PROSITE" id="PS00059">
    <property type="entry name" value="ADH_ZINC"/>
    <property type="match status" value="1"/>
</dbReference>
<dbReference type="AlphaFoldDB" id="A0A3E0D736"/>
<evidence type="ECO:0000313" key="6">
    <source>
        <dbReference type="EMBL" id="REG78387.1"/>
    </source>
</evidence>
<dbReference type="InterPro" id="IPR050129">
    <property type="entry name" value="Zn_alcohol_dh"/>
</dbReference>
<organism evidence="6 7">
    <name type="scientific">Marinomonas pollencensis</name>
    <dbReference type="NCBI Taxonomy" id="491954"/>
    <lineage>
        <taxon>Bacteria</taxon>
        <taxon>Pseudomonadati</taxon>
        <taxon>Pseudomonadota</taxon>
        <taxon>Gammaproteobacteria</taxon>
        <taxon>Oceanospirillales</taxon>
        <taxon>Oceanospirillaceae</taxon>
        <taxon>Marinomonas</taxon>
    </lineage>
</organism>
<evidence type="ECO:0000313" key="7">
    <source>
        <dbReference type="Proteomes" id="UP000256542"/>
    </source>
</evidence>
<dbReference type="GO" id="GO:0016616">
    <property type="term" value="F:oxidoreductase activity, acting on the CH-OH group of donors, NAD or NADP as acceptor"/>
    <property type="evidence" value="ECO:0007669"/>
    <property type="project" value="UniProtKB-ARBA"/>
</dbReference>
<gene>
    <name evidence="6" type="ORF">DFP81_1223</name>
</gene>
<dbReference type="InterPro" id="IPR020843">
    <property type="entry name" value="ER"/>
</dbReference>
<protein>
    <submittedName>
        <fullName evidence="6">L-gulonate 5-dehydrogenase</fullName>
    </submittedName>
</protein>
<reference evidence="6 7" key="1">
    <citation type="submission" date="2018-08" db="EMBL/GenBank/DDBJ databases">
        <title>Genomic Encyclopedia of Type Strains, Phase III (KMG-III): the genomes of soil and plant-associated and newly described type strains.</title>
        <authorList>
            <person name="Whitman W."/>
        </authorList>
    </citation>
    <scope>NUCLEOTIDE SEQUENCE [LARGE SCALE GENOMIC DNA]</scope>
    <source>
        <strain evidence="6 7">CECT 7375</strain>
    </source>
</reference>
<dbReference type="PANTHER" id="PTHR43401">
    <property type="entry name" value="L-THREONINE 3-DEHYDROGENASE"/>
    <property type="match status" value="1"/>
</dbReference>